<feature type="transmembrane region" description="Helical" evidence="5">
    <location>
        <begin position="6"/>
        <end position="24"/>
    </location>
</feature>
<dbReference type="InterPro" id="IPR009915">
    <property type="entry name" value="NnrU_dom"/>
</dbReference>
<feature type="domain" description="NnrU" evidence="6">
    <location>
        <begin position="5"/>
        <end position="188"/>
    </location>
</feature>
<dbReference type="AlphaFoldDB" id="A0A426QGK5"/>
<evidence type="ECO:0000256" key="3">
    <source>
        <dbReference type="ARBA" id="ARBA00022989"/>
    </source>
</evidence>
<evidence type="ECO:0000256" key="1">
    <source>
        <dbReference type="ARBA" id="ARBA00004141"/>
    </source>
</evidence>
<dbReference type="OrthoDB" id="5293641at2"/>
<sequence length="190" mass="21192">MTTYILGLVLFFGVHSIAIVAPRWRDRMAARLGRLPWMAVYSLIAIVGLVLIIQGYVSVRQYPTILYTPPDWLQPVALLLLVFVFPLLLAAYLPGRIQQTLGHPMLVATKLWALAHLLVNGTLAGVMLFGIFLLWAVADRISLKYRQGPPVPRLPASRWNDVLVVIGGLGLYALFVLWAHRWLFGVSPLG</sequence>
<gene>
    <name evidence="7" type="ORF">D6C00_02155</name>
</gene>
<accession>A0A426QGK5</accession>
<dbReference type="Pfam" id="PF07298">
    <property type="entry name" value="NnrU"/>
    <property type="match status" value="1"/>
</dbReference>
<feature type="transmembrane region" description="Helical" evidence="5">
    <location>
        <begin position="158"/>
        <end position="179"/>
    </location>
</feature>
<feature type="transmembrane region" description="Helical" evidence="5">
    <location>
        <begin position="114"/>
        <end position="138"/>
    </location>
</feature>
<keyword evidence="2 5" id="KW-0812">Transmembrane</keyword>
<evidence type="ECO:0000313" key="8">
    <source>
        <dbReference type="Proteomes" id="UP000287798"/>
    </source>
</evidence>
<dbReference type="Proteomes" id="UP000287798">
    <property type="component" value="Unassembled WGS sequence"/>
</dbReference>
<keyword evidence="3 5" id="KW-1133">Transmembrane helix</keyword>
<comment type="caution">
    <text evidence="7">The sequence shown here is derived from an EMBL/GenBank/DDBJ whole genome shotgun (WGS) entry which is preliminary data.</text>
</comment>
<dbReference type="GO" id="GO:0016020">
    <property type="term" value="C:membrane"/>
    <property type="evidence" value="ECO:0007669"/>
    <property type="project" value="UniProtKB-SubCell"/>
</dbReference>
<evidence type="ECO:0000256" key="5">
    <source>
        <dbReference type="SAM" id="Phobius"/>
    </source>
</evidence>
<evidence type="ECO:0000313" key="7">
    <source>
        <dbReference type="EMBL" id="RRQ20885.1"/>
    </source>
</evidence>
<feature type="transmembrane region" description="Helical" evidence="5">
    <location>
        <begin position="36"/>
        <end position="57"/>
    </location>
</feature>
<dbReference type="EMBL" id="QZMU01000001">
    <property type="protein sequence ID" value="RRQ20885.1"/>
    <property type="molecule type" value="Genomic_DNA"/>
</dbReference>
<evidence type="ECO:0000256" key="4">
    <source>
        <dbReference type="ARBA" id="ARBA00023136"/>
    </source>
</evidence>
<reference evidence="7 8" key="1">
    <citation type="journal article" date="2010" name="Int. J. Syst. Evol. Microbiol.">
        <title>Thiohalobacter thiocyanaticus gen. nov., sp. nov., a moderately halophilic, sulfur-oxidizing gammaproteobacterium from hypersaline lakes, that utilizes thiocyanate.</title>
        <authorList>
            <person name="Sorokin D.Y."/>
            <person name="Kovaleva O.L."/>
            <person name="Tourova T.P."/>
            <person name="Muyzer G."/>
        </authorList>
    </citation>
    <scope>NUCLEOTIDE SEQUENCE [LARGE SCALE GENOMIC DNA]</scope>
    <source>
        <strain evidence="7 8">Hrh1</strain>
    </source>
</reference>
<dbReference type="RefSeq" id="WP_125180099.1">
    <property type="nucleotide sequence ID" value="NZ_QZMU01000001.1"/>
</dbReference>
<keyword evidence="4 5" id="KW-0472">Membrane</keyword>
<keyword evidence="8" id="KW-1185">Reference proteome</keyword>
<feature type="transmembrane region" description="Helical" evidence="5">
    <location>
        <begin position="72"/>
        <end position="93"/>
    </location>
</feature>
<comment type="subcellular location">
    <subcellularLocation>
        <location evidence="1">Membrane</location>
        <topology evidence="1">Multi-pass membrane protein</topology>
    </subcellularLocation>
</comment>
<evidence type="ECO:0000256" key="2">
    <source>
        <dbReference type="ARBA" id="ARBA00022692"/>
    </source>
</evidence>
<organism evidence="7 8">
    <name type="scientific">Thiohalobacter thiocyanaticus</name>
    <dbReference type="NCBI Taxonomy" id="585455"/>
    <lineage>
        <taxon>Bacteria</taxon>
        <taxon>Pseudomonadati</taxon>
        <taxon>Pseudomonadota</taxon>
        <taxon>Gammaproteobacteria</taxon>
        <taxon>Thiohalobacterales</taxon>
        <taxon>Thiohalobacteraceae</taxon>
        <taxon>Thiohalobacter</taxon>
    </lineage>
</organism>
<protein>
    <submittedName>
        <fullName evidence="7">NnrU family protein</fullName>
    </submittedName>
</protein>
<evidence type="ECO:0000259" key="6">
    <source>
        <dbReference type="Pfam" id="PF07298"/>
    </source>
</evidence>
<proteinExistence type="predicted"/>
<name>A0A426QGK5_9GAMM</name>